<feature type="compositionally biased region" description="Basic and acidic residues" evidence="1">
    <location>
        <begin position="95"/>
        <end position="113"/>
    </location>
</feature>
<dbReference type="PANTHER" id="PTHR42648:SF18">
    <property type="entry name" value="RETROTRANSPOSON, UNCLASSIFIED-LIKE PROTEIN"/>
    <property type="match status" value="1"/>
</dbReference>
<evidence type="ECO:0000259" key="2">
    <source>
        <dbReference type="Pfam" id="PF25597"/>
    </source>
</evidence>
<dbReference type="Proteomes" id="UP001151760">
    <property type="component" value="Unassembled WGS sequence"/>
</dbReference>
<sequence length="147" mass="16763">MADDVTTACYNQNRSLIHKRFNKTPYELINNRKPDISYLHVFGALYYLKNNHEDIGKLGAKGDIGFFIGYSSTSCAYRVSNRRTKKVIGNGYLRKGQEESKNDQTKHGMEKTKSNQGQSQSKSKDSQVEEIQLEGLKLPNIKLYHKG</sequence>
<dbReference type="InterPro" id="IPR039537">
    <property type="entry name" value="Retrotran_Ty1/copia-like"/>
</dbReference>
<dbReference type="Pfam" id="PF25597">
    <property type="entry name" value="SH3_retrovirus"/>
    <property type="match status" value="1"/>
</dbReference>
<dbReference type="PANTHER" id="PTHR42648">
    <property type="entry name" value="TRANSPOSASE, PUTATIVE-RELATED"/>
    <property type="match status" value="1"/>
</dbReference>
<evidence type="ECO:0000256" key="1">
    <source>
        <dbReference type="SAM" id="MobiDB-lite"/>
    </source>
</evidence>
<comment type="caution">
    <text evidence="3">The sequence shown here is derived from an EMBL/GenBank/DDBJ whole genome shotgun (WGS) entry which is preliminary data.</text>
</comment>
<protein>
    <submittedName>
        <fullName evidence="3">Retrovirus-related pol polyprotein from transposon TNT 1-94</fullName>
    </submittedName>
</protein>
<organism evidence="3 4">
    <name type="scientific">Tanacetum coccineum</name>
    <dbReference type="NCBI Taxonomy" id="301880"/>
    <lineage>
        <taxon>Eukaryota</taxon>
        <taxon>Viridiplantae</taxon>
        <taxon>Streptophyta</taxon>
        <taxon>Embryophyta</taxon>
        <taxon>Tracheophyta</taxon>
        <taxon>Spermatophyta</taxon>
        <taxon>Magnoliopsida</taxon>
        <taxon>eudicotyledons</taxon>
        <taxon>Gunneridae</taxon>
        <taxon>Pentapetalae</taxon>
        <taxon>asterids</taxon>
        <taxon>campanulids</taxon>
        <taxon>Asterales</taxon>
        <taxon>Asteraceae</taxon>
        <taxon>Asteroideae</taxon>
        <taxon>Anthemideae</taxon>
        <taxon>Anthemidinae</taxon>
        <taxon>Tanacetum</taxon>
    </lineage>
</organism>
<dbReference type="EMBL" id="BQNB010011254">
    <property type="protein sequence ID" value="GJS88171.1"/>
    <property type="molecule type" value="Genomic_DNA"/>
</dbReference>
<proteinExistence type="predicted"/>
<name>A0ABQ4ZFX2_9ASTR</name>
<evidence type="ECO:0000313" key="3">
    <source>
        <dbReference type="EMBL" id="GJS88171.1"/>
    </source>
</evidence>
<accession>A0ABQ4ZFX2</accession>
<reference evidence="3" key="1">
    <citation type="journal article" date="2022" name="Int. J. Mol. Sci.">
        <title>Draft Genome of Tanacetum Coccineum: Genomic Comparison of Closely Related Tanacetum-Family Plants.</title>
        <authorList>
            <person name="Yamashiro T."/>
            <person name="Shiraishi A."/>
            <person name="Nakayama K."/>
            <person name="Satake H."/>
        </authorList>
    </citation>
    <scope>NUCLEOTIDE SEQUENCE</scope>
</reference>
<dbReference type="InterPro" id="IPR057670">
    <property type="entry name" value="SH3_retrovirus"/>
</dbReference>
<evidence type="ECO:0000313" key="4">
    <source>
        <dbReference type="Proteomes" id="UP001151760"/>
    </source>
</evidence>
<feature type="region of interest" description="Disordered" evidence="1">
    <location>
        <begin position="88"/>
        <end position="131"/>
    </location>
</feature>
<reference evidence="3" key="2">
    <citation type="submission" date="2022-01" db="EMBL/GenBank/DDBJ databases">
        <authorList>
            <person name="Yamashiro T."/>
            <person name="Shiraishi A."/>
            <person name="Satake H."/>
            <person name="Nakayama K."/>
        </authorList>
    </citation>
    <scope>NUCLEOTIDE SEQUENCE</scope>
</reference>
<keyword evidence="4" id="KW-1185">Reference proteome</keyword>
<feature type="domain" description="Retroviral polymerase SH3-like" evidence="2">
    <location>
        <begin position="47"/>
        <end position="88"/>
    </location>
</feature>
<gene>
    <name evidence="3" type="ORF">Tco_0770807</name>
</gene>